<comment type="subcellular location">
    <subcellularLocation>
        <location evidence="1">Cytoplasm</location>
    </subcellularLocation>
</comment>
<reference evidence="12 13" key="1">
    <citation type="journal article" date="2012" name="Int. J. Syst. Evol. Microbiol.">
        <title>Vibrio caribbeanicus sp. nov., isolated from the marine sponge Scleritoderma cyanea.</title>
        <authorList>
            <person name="Hoffmann M."/>
            <person name="Monday S.R."/>
            <person name="Allard M.W."/>
            <person name="Strain E.A."/>
            <person name="Whittaker P."/>
            <person name="Naum M."/>
            <person name="McCarthy P.J."/>
            <person name="Lopez J.V."/>
            <person name="Fischer M."/>
            <person name="Brown E.W."/>
        </authorList>
    </citation>
    <scope>NUCLEOTIDE SEQUENCE [LARGE SCALE GENOMIC DNA]</scope>
    <source>
        <strain evidence="12 13">ATCC 19109</strain>
    </source>
</reference>
<evidence type="ECO:0000259" key="10">
    <source>
        <dbReference type="PROSITE" id="PS50110"/>
    </source>
</evidence>
<dbReference type="SUPFAM" id="SSF52172">
    <property type="entry name" value="CheY-like"/>
    <property type="match status" value="1"/>
</dbReference>
<keyword evidence="13" id="KW-1185">Reference proteome</keyword>
<keyword evidence="4" id="KW-0902">Two-component regulatory system</keyword>
<evidence type="ECO:0000256" key="1">
    <source>
        <dbReference type="ARBA" id="ARBA00004496"/>
    </source>
</evidence>
<sequence length="231" mass="26000">MRTLFNCTVVLMSRILVVDDDIELCGLLADVLITEGYSVECVHCGETALKHIEKKPVDLVLLDVMLPKLNGMQVARKICQRFATPILMLTALNDEESMLDGYQSGADQYIGKPFKVPELLTRIKAIFRRVGLEKQRQSQCFDLTGAATQVSNLPLTSTEADLLNYLISRESIVVSKAELQIEVLKKELSPFDRNLDMHISNLRRKFVEAGLSKQHIKTIRGKGYSFVDSVR</sequence>
<evidence type="ECO:0000256" key="2">
    <source>
        <dbReference type="ARBA" id="ARBA00022490"/>
    </source>
</evidence>
<keyword evidence="3 8" id="KW-0597">Phosphoprotein</keyword>
<dbReference type="Gene3D" id="3.40.50.2300">
    <property type="match status" value="1"/>
</dbReference>
<keyword evidence="6 9" id="KW-0238">DNA-binding</keyword>
<dbReference type="InterPro" id="IPR036388">
    <property type="entry name" value="WH-like_DNA-bd_sf"/>
</dbReference>
<evidence type="ECO:0000256" key="5">
    <source>
        <dbReference type="ARBA" id="ARBA00023015"/>
    </source>
</evidence>
<dbReference type="EMBL" id="AFWI01000007">
    <property type="protein sequence ID" value="EGU58871.1"/>
    <property type="molecule type" value="Genomic_DNA"/>
</dbReference>
<feature type="domain" description="OmpR/PhoB-type" evidence="11">
    <location>
        <begin position="117"/>
        <end position="228"/>
    </location>
</feature>
<dbReference type="SMART" id="SM00862">
    <property type="entry name" value="Trans_reg_C"/>
    <property type="match status" value="1"/>
</dbReference>
<dbReference type="SMART" id="SM00448">
    <property type="entry name" value="REC"/>
    <property type="match status" value="1"/>
</dbReference>
<evidence type="ECO:0000259" key="11">
    <source>
        <dbReference type="PROSITE" id="PS51755"/>
    </source>
</evidence>
<evidence type="ECO:0000256" key="4">
    <source>
        <dbReference type="ARBA" id="ARBA00023012"/>
    </source>
</evidence>
<dbReference type="Pfam" id="PF00486">
    <property type="entry name" value="Trans_reg_C"/>
    <property type="match status" value="1"/>
</dbReference>
<dbReference type="InterPro" id="IPR011006">
    <property type="entry name" value="CheY-like_superfamily"/>
</dbReference>
<evidence type="ECO:0000256" key="6">
    <source>
        <dbReference type="ARBA" id="ARBA00023125"/>
    </source>
</evidence>
<dbReference type="PROSITE" id="PS50110">
    <property type="entry name" value="RESPONSE_REGULATORY"/>
    <property type="match status" value="1"/>
</dbReference>
<keyword evidence="5" id="KW-0805">Transcription regulation</keyword>
<dbReference type="Proteomes" id="UP000003836">
    <property type="component" value="Unassembled WGS sequence"/>
</dbReference>
<keyword evidence="7" id="KW-0804">Transcription</keyword>
<evidence type="ECO:0000256" key="9">
    <source>
        <dbReference type="PROSITE-ProRule" id="PRU01091"/>
    </source>
</evidence>
<feature type="modified residue" description="4-aspartylphosphate" evidence="8">
    <location>
        <position position="63"/>
    </location>
</feature>
<organism evidence="12 13">
    <name type="scientific">Vibrio tubiashii ATCC 19109</name>
    <dbReference type="NCBI Taxonomy" id="1051646"/>
    <lineage>
        <taxon>Bacteria</taxon>
        <taxon>Pseudomonadati</taxon>
        <taxon>Pseudomonadota</taxon>
        <taxon>Gammaproteobacteria</taxon>
        <taxon>Vibrionales</taxon>
        <taxon>Vibrionaceae</taxon>
        <taxon>Vibrio</taxon>
        <taxon>Vibrio oreintalis group</taxon>
    </lineage>
</organism>
<protein>
    <submittedName>
        <fullName evidence="12">Transcriptional regulator SyrB</fullName>
    </submittedName>
</protein>
<evidence type="ECO:0000256" key="3">
    <source>
        <dbReference type="ARBA" id="ARBA00022553"/>
    </source>
</evidence>
<comment type="caution">
    <text evidence="12">The sequence shown here is derived from an EMBL/GenBank/DDBJ whole genome shotgun (WGS) entry which is preliminary data.</text>
</comment>
<name>A0ABP2LSS7_9VIBR</name>
<gene>
    <name evidence="12" type="ORF">VITU9109_14398</name>
</gene>
<evidence type="ECO:0000256" key="8">
    <source>
        <dbReference type="PROSITE-ProRule" id="PRU00169"/>
    </source>
</evidence>
<dbReference type="InterPro" id="IPR001867">
    <property type="entry name" value="OmpR/PhoB-type_DNA-bd"/>
</dbReference>
<dbReference type="Gene3D" id="1.10.10.10">
    <property type="entry name" value="Winged helix-like DNA-binding domain superfamily/Winged helix DNA-binding domain"/>
    <property type="match status" value="1"/>
</dbReference>
<dbReference type="InterPro" id="IPR039420">
    <property type="entry name" value="WalR-like"/>
</dbReference>
<dbReference type="PANTHER" id="PTHR48111">
    <property type="entry name" value="REGULATOR OF RPOS"/>
    <property type="match status" value="1"/>
</dbReference>
<dbReference type="CDD" id="cd00383">
    <property type="entry name" value="trans_reg_C"/>
    <property type="match status" value="1"/>
</dbReference>
<dbReference type="SUPFAM" id="SSF46894">
    <property type="entry name" value="C-terminal effector domain of the bipartite response regulators"/>
    <property type="match status" value="1"/>
</dbReference>
<dbReference type="PANTHER" id="PTHR48111:SF39">
    <property type="entry name" value="TRANSCRIPTIONAL REGULATORY PROTEIN CPXR"/>
    <property type="match status" value="1"/>
</dbReference>
<keyword evidence="2" id="KW-0963">Cytoplasm</keyword>
<accession>A0ABP2LSS7</accession>
<evidence type="ECO:0000313" key="13">
    <source>
        <dbReference type="Proteomes" id="UP000003836"/>
    </source>
</evidence>
<evidence type="ECO:0000256" key="7">
    <source>
        <dbReference type="ARBA" id="ARBA00023163"/>
    </source>
</evidence>
<dbReference type="InterPro" id="IPR001789">
    <property type="entry name" value="Sig_transdc_resp-reg_receiver"/>
</dbReference>
<feature type="domain" description="Response regulatory" evidence="10">
    <location>
        <begin position="14"/>
        <end position="127"/>
    </location>
</feature>
<proteinExistence type="predicted"/>
<dbReference type="InterPro" id="IPR016032">
    <property type="entry name" value="Sig_transdc_resp-reg_C-effctor"/>
</dbReference>
<dbReference type="PROSITE" id="PS51755">
    <property type="entry name" value="OMPR_PHOB"/>
    <property type="match status" value="1"/>
</dbReference>
<dbReference type="Pfam" id="PF00072">
    <property type="entry name" value="Response_reg"/>
    <property type="match status" value="1"/>
</dbReference>
<evidence type="ECO:0000313" key="12">
    <source>
        <dbReference type="EMBL" id="EGU58871.1"/>
    </source>
</evidence>
<feature type="DNA-binding region" description="OmpR/PhoB-type" evidence="9">
    <location>
        <begin position="117"/>
        <end position="228"/>
    </location>
</feature>